<protein>
    <submittedName>
        <fullName evidence="1">Uncharacterized protein</fullName>
    </submittedName>
</protein>
<keyword evidence="2" id="KW-1185">Reference proteome</keyword>
<dbReference type="GeneID" id="40102521"/>
<sequence>MMHLFPLEPLSMEFIDAADKTTIVGSRESGHIVLVAYQFPFDPDTGVPFSTTVLVATDDRQPREVRGVYSLATRLWSAKMFQASAARQALKRLRENSDTSG</sequence>
<dbReference type="EMBL" id="MH153810">
    <property type="protein sequence ID" value="AWN04257.1"/>
    <property type="molecule type" value="Genomic_DNA"/>
</dbReference>
<dbReference type="RefSeq" id="YP_009625627.1">
    <property type="nucleotide sequence ID" value="NC_042132.1"/>
</dbReference>
<reference evidence="2" key="1">
    <citation type="submission" date="2018-03" db="EMBL/GenBank/DDBJ databases">
        <authorList>
            <person name="Keele B.F."/>
        </authorList>
    </citation>
    <scope>NUCLEOTIDE SEQUENCE [LARGE SCALE GENOMIC DNA]</scope>
</reference>
<evidence type="ECO:0000313" key="2">
    <source>
        <dbReference type="Proteomes" id="UP000246591"/>
    </source>
</evidence>
<evidence type="ECO:0000313" key="1">
    <source>
        <dbReference type="EMBL" id="AWN04257.1"/>
    </source>
</evidence>
<proteinExistence type="predicted"/>
<dbReference type="KEGG" id="vg:40102521"/>
<dbReference type="Proteomes" id="UP000246591">
    <property type="component" value="Segment"/>
</dbReference>
<name>A0A2U8UKQ4_9CAUD</name>
<gene>
    <name evidence="1" type="primary">56</name>
    <name evidence="1" type="ORF">PBI_SOUR_56</name>
</gene>
<accession>A0A2U8UKQ4</accession>
<organism evidence="1 2">
    <name type="scientific">Gordonia phage Sour</name>
    <dbReference type="NCBI Taxonomy" id="2182349"/>
    <lineage>
        <taxon>Viruses</taxon>
        <taxon>Duplodnaviria</taxon>
        <taxon>Heunggongvirae</taxon>
        <taxon>Uroviricota</taxon>
        <taxon>Caudoviricetes</taxon>
        <taxon>Sourvirus</taxon>
        <taxon>Sourvirus sour</taxon>
    </lineage>
</organism>